<evidence type="ECO:0000256" key="1">
    <source>
        <dbReference type="ARBA" id="ARBA00001947"/>
    </source>
</evidence>
<reference evidence="5" key="1">
    <citation type="submission" date="2018-05" db="EMBL/GenBank/DDBJ databases">
        <authorList>
            <person name="Lanie J.A."/>
            <person name="Ng W.-L."/>
            <person name="Kazmierczak K.M."/>
            <person name="Andrzejewski T.M."/>
            <person name="Davidsen T.M."/>
            <person name="Wayne K.J."/>
            <person name="Tettelin H."/>
            <person name="Glass J.I."/>
            <person name="Rusch D."/>
            <person name="Podicherti R."/>
            <person name="Tsui H.-C.T."/>
            <person name="Winkler M.E."/>
        </authorList>
    </citation>
    <scope>NUCLEOTIDE SEQUENCE</scope>
</reference>
<keyword evidence="4" id="KW-0482">Metalloprotease</keyword>
<dbReference type="AlphaFoldDB" id="A0A383AUI7"/>
<sequence>MLKEKERHRLGKLSELIFMASRELKILRHITWPEEVRINFFNNNCKKIPNVTYPIYNDSDLKFILDDAEQFFGDTKFDDWLRKKVVEIKKSSELLRACGTKEFFKISSDIYGLPTTQIHDKNTKPRDLSDQFEEIINSID</sequence>
<accession>A0A383AUI7</accession>
<keyword evidence="2" id="KW-0645">Protease</keyword>
<organism evidence="5">
    <name type="scientific">marine metagenome</name>
    <dbReference type="NCBI Taxonomy" id="408172"/>
    <lineage>
        <taxon>unclassified sequences</taxon>
        <taxon>metagenomes</taxon>
        <taxon>ecological metagenomes</taxon>
    </lineage>
</organism>
<keyword evidence="3" id="KW-0378">Hydrolase</keyword>
<evidence type="ECO:0000313" key="5">
    <source>
        <dbReference type="EMBL" id="SVE11233.1"/>
    </source>
</evidence>
<dbReference type="Pfam" id="PF08014">
    <property type="entry name" value="MATCAP"/>
    <property type="match status" value="1"/>
</dbReference>
<evidence type="ECO:0000256" key="4">
    <source>
        <dbReference type="ARBA" id="ARBA00023049"/>
    </source>
</evidence>
<proteinExistence type="predicted"/>
<dbReference type="GO" id="GO:0006508">
    <property type="term" value="P:proteolysis"/>
    <property type="evidence" value="ECO:0007669"/>
    <property type="project" value="UniProtKB-KW"/>
</dbReference>
<name>A0A383AUI7_9ZZZZ</name>
<evidence type="ECO:0000256" key="2">
    <source>
        <dbReference type="ARBA" id="ARBA00022670"/>
    </source>
</evidence>
<gene>
    <name evidence="5" type="ORF">METZ01_LOCUS464087</name>
</gene>
<evidence type="ECO:0000256" key="3">
    <source>
        <dbReference type="ARBA" id="ARBA00022801"/>
    </source>
</evidence>
<protein>
    <submittedName>
        <fullName evidence="5">Uncharacterized protein</fullName>
    </submittedName>
</protein>
<comment type="cofactor">
    <cofactor evidence="1">
        <name>Zn(2+)</name>
        <dbReference type="ChEBI" id="CHEBI:29105"/>
    </cofactor>
</comment>
<dbReference type="InterPro" id="IPR012548">
    <property type="entry name" value="MATCAP"/>
</dbReference>
<dbReference type="GO" id="GO:0008237">
    <property type="term" value="F:metallopeptidase activity"/>
    <property type="evidence" value="ECO:0007669"/>
    <property type="project" value="UniProtKB-KW"/>
</dbReference>
<dbReference type="EMBL" id="UINC01194912">
    <property type="protein sequence ID" value="SVE11233.1"/>
    <property type="molecule type" value="Genomic_DNA"/>
</dbReference>
<feature type="non-terminal residue" evidence="5">
    <location>
        <position position="140"/>
    </location>
</feature>